<dbReference type="InterPro" id="IPR038610">
    <property type="entry name" value="FliK-like_C_sf"/>
</dbReference>
<evidence type="ECO:0000259" key="2">
    <source>
        <dbReference type="Pfam" id="PF02120"/>
    </source>
</evidence>
<dbReference type="EMBL" id="FPBL01000002">
    <property type="protein sequence ID" value="SFU44833.1"/>
    <property type="molecule type" value="Genomic_DNA"/>
</dbReference>
<evidence type="ECO:0000313" key="3">
    <source>
        <dbReference type="EMBL" id="SFU44833.1"/>
    </source>
</evidence>
<dbReference type="RefSeq" id="WP_074927311.1">
    <property type="nucleotide sequence ID" value="NZ_FPBL01000002.1"/>
</dbReference>
<dbReference type="AlphaFoldDB" id="A0A1I7G8T7"/>
<evidence type="ECO:0000256" key="1">
    <source>
        <dbReference type="SAM" id="MobiDB-lite"/>
    </source>
</evidence>
<dbReference type="Gene3D" id="3.30.750.140">
    <property type="match status" value="1"/>
</dbReference>
<accession>A0A1I7G8T7</accession>
<feature type="region of interest" description="Disordered" evidence="1">
    <location>
        <begin position="186"/>
        <end position="205"/>
    </location>
</feature>
<feature type="compositionally biased region" description="Low complexity" evidence="1">
    <location>
        <begin position="195"/>
        <end position="205"/>
    </location>
</feature>
<dbReference type="InterPro" id="IPR021136">
    <property type="entry name" value="Flagellar_hook_control-like_C"/>
</dbReference>
<evidence type="ECO:0000313" key="4">
    <source>
        <dbReference type="Proteomes" id="UP000183926"/>
    </source>
</evidence>
<organism evidence="3 4">
    <name type="scientific">Nitrosomonas eutropha</name>
    <dbReference type="NCBI Taxonomy" id="916"/>
    <lineage>
        <taxon>Bacteria</taxon>
        <taxon>Pseudomonadati</taxon>
        <taxon>Pseudomonadota</taxon>
        <taxon>Betaproteobacteria</taxon>
        <taxon>Nitrosomonadales</taxon>
        <taxon>Nitrosomonadaceae</taxon>
        <taxon>Nitrosomonas</taxon>
    </lineage>
</organism>
<proteinExistence type="predicted"/>
<protein>
    <submittedName>
        <fullName evidence="3">Hook-length control protein FliK</fullName>
    </submittedName>
</protein>
<name>A0A1I7G8T7_9PROT</name>
<gene>
    <name evidence="3" type="ORF">SAMN05216339_102297</name>
</gene>
<dbReference type="OrthoDB" id="5296742at2"/>
<dbReference type="Proteomes" id="UP000183926">
    <property type="component" value="Unassembled WGS sequence"/>
</dbReference>
<sequence>MISHPVNPAVILSATPTDTISQTRPVSAVNPVPDATQSDTPAFTLSQKYMAQMGERLANGHSMVNVAGKWLQMRMPTAVNTGDLLELTLIEQSPRLKFLLHTDTPAGSNPATLSPAGKLIAQLLNQPLPASKAASNSAPLLPTPPVINADKAQMPGQLRQALAISGLFYEAHLARWLNGKRSLQQLQQEPQGRLPAPAATTASTSTAPVAPQAASLMQQQLHTLETGTIQWRGEVWPGQAMEWDITEYPDNYQEKEQFDGETTGKPGRWQTRIHLHLPNLGKITATLMIDPQGIRIQLDADSNNITQQLKKEQMALANAMQVTGLTIRAMEIQRHEES</sequence>
<feature type="domain" description="Flagellar hook-length control protein-like C-terminal" evidence="2">
    <location>
        <begin position="264"/>
        <end position="336"/>
    </location>
</feature>
<dbReference type="Pfam" id="PF02120">
    <property type="entry name" value="Flg_hook"/>
    <property type="match status" value="1"/>
</dbReference>
<reference evidence="3 4" key="1">
    <citation type="submission" date="2016-10" db="EMBL/GenBank/DDBJ databases">
        <authorList>
            <person name="de Groot N.N."/>
        </authorList>
    </citation>
    <scope>NUCLEOTIDE SEQUENCE [LARGE SCALE GENOMIC DNA]</scope>
    <source>
        <strain evidence="3 4">Nm24</strain>
    </source>
</reference>